<dbReference type="RefSeq" id="WP_376980680.1">
    <property type="nucleotide sequence ID" value="NZ_JBHLSV010000012.1"/>
</dbReference>
<protein>
    <submittedName>
        <fullName evidence="7">Very short patch repair endonuclease</fullName>
    </submittedName>
</protein>
<evidence type="ECO:0000256" key="6">
    <source>
        <dbReference type="ARBA" id="ARBA00029466"/>
    </source>
</evidence>
<evidence type="ECO:0000256" key="4">
    <source>
        <dbReference type="ARBA" id="ARBA00022801"/>
    </source>
</evidence>
<dbReference type="CDD" id="cd00221">
    <property type="entry name" value="Vsr"/>
    <property type="match status" value="1"/>
</dbReference>
<keyword evidence="4" id="KW-0378">Hydrolase</keyword>
<comment type="similarity">
    <text evidence="6">Belongs to the Vsr family.</text>
</comment>
<accession>A0ABV6RBZ9</accession>
<proteinExistence type="inferred from homology"/>
<keyword evidence="2 7" id="KW-0255">Endonuclease</keyword>
<dbReference type="Gene3D" id="3.40.960.10">
    <property type="entry name" value="VSR Endonuclease"/>
    <property type="match status" value="1"/>
</dbReference>
<keyword evidence="8" id="KW-1185">Reference proteome</keyword>
<evidence type="ECO:0000256" key="5">
    <source>
        <dbReference type="ARBA" id="ARBA00023204"/>
    </source>
</evidence>
<keyword evidence="5" id="KW-0234">DNA repair</keyword>
<gene>
    <name evidence="7" type="ORF">ACFFF6_11165</name>
</gene>
<evidence type="ECO:0000313" key="7">
    <source>
        <dbReference type="EMBL" id="MFC0674515.1"/>
    </source>
</evidence>
<dbReference type="GO" id="GO:0004519">
    <property type="term" value="F:endonuclease activity"/>
    <property type="evidence" value="ECO:0007669"/>
    <property type="project" value="UniProtKB-KW"/>
</dbReference>
<evidence type="ECO:0000256" key="3">
    <source>
        <dbReference type="ARBA" id="ARBA00022763"/>
    </source>
</evidence>
<evidence type="ECO:0000256" key="1">
    <source>
        <dbReference type="ARBA" id="ARBA00022722"/>
    </source>
</evidence>
<dbReference type="InterPro" id="IPR011335">
    <property type="entry name" value="Restrct_endonuc-II-like"/>
</dbReference>
<dbReference type="EMBL" id="JBHLSV010000012">
    <property type="protein sequence ID" value="MFC0674515.1"/>
    <property type="molecule type" value="Genomic_DNA"/>
</dbReference>
<evidence type="ECO:0000256" key="2">
    <source>
        <dbReference type="ARBA" id="ARBA00022759"/>
    </source>
</evidence>
<dbReference type="Proteomes" id="UP001589793">
    <property type="component" value="Unassembled WGS sequence"/>
</dbReference>
<comment type="caution">
    <text evidence="7">The sequence shown here is derived from an EMBL/GenBank/DDBJ whole genome shotgun (WGS) entry which is preliminary data.</text>
</comment>
<name>A0ABV6RBZ9_9MICO</name>
<dbReference type="NCBIfam" id="TIGR00632">
    <property type="entry name" value="vsr"/>
    <property type="match status" value="1"/>
</dbReference>
<reference evidence="7 8" key="1">
    <citation type="submission" date="2024-09" db="EMBL/GenBank/DDBJ databases">
        <authorList>
            <person name="Sun Q."/>
            <person name="Mori K."/>
        </authorList>
    </citation>
    <scope>NUCLEOTIDE SEQUENCE [LARGE SCALE GENOMIC DNA]</scope>
    <source>
        <strain evidence="7 8">CICC 10874</strain>
    </source>
</reference>
<keyword evidence="1" id="KW-0540">Nuclease</keyword>
<dbReference type="SUPFAM" id="SSF52980">
    <property type="entry name" value="Restriction endonuclease-like"/>
    <property type="match status" value="1"/>
</dbReference>
<sequence>MQLQRTRDTAPELAVRRLLHAMGLRYRVDRAPLPNLRRRADIVFGPAKVAVFIDGCFWHGCPEHGRRETRANSAYWSGKIARNRERDADTDFRLADAGWITVRIWEHESPQTAAAHIASIVLQRRSALLTGAL</sequence>
<dbReference type="Pfam" id="PF03852">
    <property type="entry name" value="Vsr"/>
    <property type="match status" value="1"/>
</dbReference>
<dbReference type="InterPro" id="IPR004603">
    <property type="entry name" value="DNA_mismatch_endonuc_vsr"/>
</dbReference>
<evidence type="ECO:0000313" key="8">
    <source>
        <dbReference type="Proteomes" id="UP001589793"/>
    </source>
</evidence>
<organism evidence="7 8">
    <name type="scientific">Brachybacterium hainanense</name>
    <dbReference type="NCBI Taxonomy" id="1541174"/>
    <lineage>
        <taxon>Bacteria</taxon>
        <taxon>Bacillati</taxon>
        <taxon>Actinomycetota</taxon>
        <taxon>Actinomycetes</taxon>
        <taxon>Micrococcales</taxon>
        <taxon>Dermabacteraceae</taxon>
        <taxon>Brachybacterium</taxon>
    </lineage>
</organism>
<keyword evidence="3" id="KW-0227">DNA damage</keyword>